<evidence type="ECO:0008006" key="3">
    <source>
        <dbReference type="Google" id="ProtNLM"/>
    </source>
</evidence>
<accession>A0ABT4B4E7</accession>
<dbReference type="Proteomes" id="UP001151002">
    <property type="component" value="Unassembled WGS sequence"/>
</dbReference>
<dbReference type="EMBL" id="JAPNTZ010000009">
    <property type="protein sequence ID" value="MCY1141362.1"/>
    <property type="molecule type" value="Genomic_DNA"/>
</dbReference>
<dbReference type="RefSeq" id="WP_267565749.1">
    <property type="nucleotide sequence ID" value="NZ_JAPNTZ010000009.1"/>
</dbReference>
<proteinExistence type="predicted"/>
<comment type="caution">
    <text evidence="1">The sequence shown here is derived from an EMBL/GenBank/DDBJ whole genome shotgun (WGS) entry which is preliminary data.</text>
</comment>
<organism evidence="1 2">
    <name type="scientific">Paractinoplanes pyxinae</name>
    <dbReference type="NCBI Taxonomy" id="2997416"/>
    <lineage>
        <taxon>Bacteria</taxon>
        <taxon>Bacillati</taxon>
        <taxon>Actinomycetota</taxon>
        <taxon>Actinomycetes</taxon>
        <taxon>Micromonosporales</taxon>
        <taxon>Micromonosporaceae</taxon>
        <taxon>Paractinoplanes</taxon>
    </lineage>
</organism>
<name>A0ABT4B4E7_9ACTN</name>
<protein>
    <recommendedName>
        <fullName evidence="3">XRE family transcriptional regulator</fullName>
    </recommendedName>
</protein>
<keyword evidence="2" id="KW-1185">Reference proteome</keyword>
<evidence type="ECO:0000313" key="1">
    <source>
        <dbReference type="EMBL" id="MCY1141362.1"/>
    </source>
</evidence>
<gene>
    <name evidence="1" type="ORF">OWR29_25470</name>
</gene>
<evidence type="ECO:0000313" key="2">
    <source>
        <dbReference type="Proteomes" id="UP001151002"/>
    </source>
</evidence>
<sequence>MTRNTPGMLHIADPTKLGPALGDVRALLGLSRREVARLVAEKTGRTETSVNGQLWKFEAGKAELMPSSLPPFLEVLAVDLALVFREDA</sequence>
<reference evidence="1" key="1">
    <citation type="submission" date="2022-11" db="EMBL/GenBank/DDBJ databases">
        <authorList>
            <person name="Somphong A."/>
            <person name="Phongsopitanun W."/>
        </authorList>
    </citation>
    <scope>NUCLEOTIDE SEQUENCE</scope>
    <source>
        <strain evidence="1">Pm04-4</strain>
    </source>
</reference>